<feature type="compositionally biased region" description="Low complexity" evidence="1">
    <location>
        <begin position="12"/>
        <end position="29"/>
    </location>
</feature>
<dbReference type="EMBL" id="ML978131">
    <property type="protein sequence ID" value="KAF2095443.1"/>
    <property type="molecule type" value="Genomic_DNA"/>
</dbReference>
<evidence type="ECO:0000313" key="3">
    <source>
        <dbReference type="Proteomes" id="UP000799772"/>
    </source>
</evidence>
<proteinExistence type="predicted"/>
<feature type="compositionally biased region" description="Polar residues" evidence="1">
    <location>
        <begin position="35"/>
        <end position="49"/>
    </location>
</feature>
<sequence length="170" mass="18485">MSSGGEGRWRRAGNQQQQNPRQQQSQPASSRERANQSNRQSMSTQQANVWANRDKSGSGTATPTSTSSASQAKGGQQSTGATTPAAPVEERHVPLNEFNAVETKQLLKKSYQTAVAGSGDEKSLLWKQPQDSPAQAKSVWGTRPDRMHGGRDFWNGFIKQVNSLEQGKST</sequence>
<protein>
    <submittedName>
        <fullName evidence="2">Uncharacterized protein</fullName>
    </submittedName>
</protein>
<dbReference type="Proteomes" id="UP000799772">
    <property type="component" value="Unassembled WGS sequence"/>
</dbReference>
<name>A0A9P4M386_9PEZI</name>
<reference evidence="2" key="1">
    <citation type="journal article" date="2020" name="Stud. Mycol.">
        <title>101 Dothideomycetes genomes: a test case for predicting lifestyles and emergence of pathogens.</title>
        <authorList>
            <person name="Haridas S."/>
            <person name="Albert R."/>
            <person name="Binder M."/>
            <person name="Bloem J."/>
            <person name="Labutti K."/>
            <person name="Salamov A."/>
            <person name="Andreopoulos B."/>
            <person name="Baker S."/>
            <person name="Barry K."/>
            <person name="Bills G."/>
            <person name="Bluhm B."/>
            <person name="Cannon C."/>
            <person name="Castanera R."/>
            <person name="Culley D."/>
            <person name="Daum C."/>
            <person name="Ezra D."/>
            <person name="Gonzalez J."/>
            <person name="Henrissat B."/>
            <person name="Kuo A."/>
            <person name="Liang C."/>
            <person name="Lipzen A."/>
            <person name="Lutzoni F."/>
            <person name="Magnuson J."/>
            <person name="Mondo S."/>
            <person name="Nolan M."/>
            <person name="Ohm R."/>
            <person name="Pangilinan J."/>
            <person name="Park H.-J."/>
            <person name="Ramirez L."/>
            <person name="Alfaro M."/>
            <person name="Sun H."/>
            <person name="Tritt A."/>
            <person name="Yoshinaga Y."/>
            <person name="Zwiers L.-H."/>
            <person name="Turgeon B."/>
            <person name="Goodwin S."/>
            <person name="Spatafora J."/>
            <person name="Crous P."/>
            <person name="Grigoriev I."/>
        </authorList>
    </citation>
    <scope>NUCLEOTIDE SEQUENCE</scope>
    <source>
        <strain evidence="2">CBS 133067</strain>
    </source>
</reference>
<evidence type="ECO:0000256" key="1">
    <source>
        <dbReference type="SAM" id="MobiDB-lite"/>
    </source>
</evidence>
<feature type="region of interest" description="Disordered" evidence="1">
    <location>
        <begin position="119"/>
        <end position="147"/>
    </location>
</feature>
<comment type="caution">
    <text evidence="2">The sequence shown here is derived from an EMBL/GenBank/DDBJ whole genome shotgun (WGS) entry which is preliminary data.</text>
</comment>
<organism evidence="2 3">
    <name type="scientific">Rhizodiscina lignyota</name>
    <dbReference type="NCBI Taxonomy" id="1504668"/>
    <lineage>
        <taxon>Eukaryota</taxon>
        <taxon>Fungi</taxon>
        <taxon>Dikarya</taxon>
        <taxon>Ascomycota</taxon>
        <taxon>Pezizomycotina</taxon>
        <taxon>Dothideomycetes</taxon>
        <taxon>Pleosporomycetidae</taxon>
        <taxon>Aulographales</taxon>
        <taxon>Rhizodiscinaceae</taxon>
        <taxon>Rhizodiscina</taxon>
    </lineage>
</organism>
<gene>
    <name evidence="2" type="ORF">NA57DRAFT_79168</name>
</gene>
<accession>A0A9P4M386</accession>
<evidence type="ECO:0000313" key="2">
    <source>
        <dbReference type="EMBL" id="KAF2095443.1"/>
    </source>
</evidence>
<feature type="compositionally biased region" description="Low complexity" evidence="1">
    <location>
        <begin position="57"/>
        <end position="83"/>
    </location>
</feature>
<dbReference type="AlphaFoldDB" id="A0A9P4M386"/>
<dbReference type="OrthoDB" id="5598843at2759"/>
<feature type="region of interest" description="Disordered" evidence="1">
    <location>
        <begin position="1"/>
        <end position="93"/>
    </location>
</feature>
<keyword evidence="3" id="KW-1185">Reference proteome</keyword>